<keyword evidence="3" id="KW-1185">Reference proteome</keyword>
<reference evidence="2 3" key="1">
    <citation type="submission" date="2018-04" db="EMBL/GenBank/DDBJ databases">
        <title>Genomic Encyclopedia of Archaeal and Bacterial Type Strains, Phase II (KMG-II): from individual species to whole genera.</title>
        <authorList>
            <person name="Goeker M."/>
        </authorList>
    </citation>
    <scope>NUCLEOTIDE SEQUENCE [LARGE SCALE GENOMIC DNA]</scope>
    <source>
        <strain evidence="2 3">DSM 45169</strain>
    </source>
</reference>
<evidence type="ECO:0000313" key="3">
    <source>
        <dbReference type="Proteomes" id="UP000241639"/>
    </source>
</evidence>
<dbReference type="InterPro" id="IPR025620">
    <property type="entry name" value="YlaH"/>
</dbReference>
<proteinExistence type="predicted"/>
<feature type="transmembrane region" description="Helical" evidence="1">
    <location>
        <begin position="62"/>
        <end position="80"/>
    </location>
</feature>
<evidence type="ECO:0000313" key="2">
    <source>
        <dbReference type="EMBL" id="PTM59275.1"/>
    </source>
</evidence>
<keyword evidence="1" id="KW-1133">Transmembrane helix</keyword>
<feature type="transmembrane region" description="Helical" evidence="1">
    <location>
        <begin position="37"/>
        <end position="56"/>
    </location>
</feature>
<dbReference type="AlphaFoldDB" id="A0A2T4ZBM9"/>
<feature type="transmembrane region" description="Helical" evidence="1">
    <location>
        <begin position="13"/>
        <end position="30"/>
    </location>
</feature>
<gene>
    <name evidence="2" type="ORF">C8J48_1882</name>
</gene>
<dbReference type="EMBL" id="PZZP01000001">
    <property type="protein sequence ID" value="PTM59275.1"/>
    <property type="molecule type" value="Genomic_DNA"/>
</dbReference>
<name>A0A2T4ZBM9_9BACL</name>
<keyword evidence="1" id="KW-0812">Transmembrane</keyword>
<organism evidence="2 3">
    <name type="scientific">Desmospora activa DSM 45169</name>
    <dbReference type="NCBI Taxonomy" id="1121389"/>
    <lineage>
        <taxon>Bacteria</taxon>
        <taxon>Bacillati</taxon>
        <taxon>Bacillota</taxon>
        <taxon>Bacilli</taxon>
        <taxon>Bacillales</taxon>
        <taxon>Thermoactinomycetaceae</taxon>
        <taxon>Desmospora</taxon>
    </lineage>
</organism>
<dbReference type="Pfam" id="PF14036">
    <property type="entry name" value="YlaH"/>
    <property type="match status" value="1"/>
</dbReference>
<keyword evidence="1" id="KW-0472">Membrane</keyword>
<sequence>MEAIHTFLRQTPWAGYLVILVLTAIVYKVAFARKLPILKAAVVYLVLALGCVLFWVMFMLGFPILEILLVTVLLIAVARIRMATGNRNAEDAKGKK</sequence>
<protein>
    <submittedName>
        <fullName evidence="2">YlaH-like protein</fullName>
    </submittedName>
</protein>
<evidence type="ECO:0000256" key="1">
    <source>
        <dbReference type="SAM" id="Phobius"/>
    </source>
</evidence>
<dbReference type="RefSeq" id="WP_107726137.1">
    <property type="nucleotide sequence ID" value="NZ_PZZP01000001.1"/>
</dbReference>
<dbReference type="Proteomes" id="UP000241639">
    <property type="component" value="Unassembled WGS sequence"/>
</dbReference>
<accession>A0A2T4ZBM9</accession>
<dbReference type="OrthoDB" id="2680377at2"/>
<comment type="caution">
    <text evidence="2">The sequence shown here is derived from an EMBL/GenBank/DDBJ whole genome shotgun (WGS) entry which is preliminary data.</text>
</comment>